<keyword evidence="1" id="KW-0812">Transmembrane</keyword>
<evidence type="ECO:0000313" key="2">
    <source>
        <dbReference type="EMBL" id="BBI58800.1"/>
    </source>
</evidence>
<dbReference type="Proteomes" id="UP000320231">
    <property type="component" value="Chromosome"/>
</dbReference>
<dbReference type="EMBL" id="AP019514">
    <property type="protein sequence ID" value="BBI58800.1"/>
    <property type="molecule type" value="Genomic_DNA"/>
</dbReference>
<organism evidence="2 3">
    <name type="scientific">Vreelandella sulfidaeris</name>
    <dbReference type="NCBI Taxonomy" id="115553"/>
    <lineage>
        <taxon>Bacteria</taxon>
        <taxon>Pseudomonadati</taxon>
        <taxon>Pseudomonadota</taxon>
        <taxon>Gammaproteobacteria</taxon>
        <taxon>Oceanospirillales</taxon>
        <taxon>Halomonadaceae</taxon>
        <taxon>Vreelandella</taxon>
    </lineage>
</organism>
<reference evidence="2 3" key="1">
    <citation type="journal article" date="2019" name="Microbiol. Resour. Announc.">
        <title>Complete Genome Sequence of Halomonas sulfidaeris Strain Esulfide1 Isolated from a Metal Sulfide Rock at a Depth of 2,200 Meters, Obtained Using Nanopore Sequencing.</title>
        <authorList>
            <person name="Saito M."/>
            <person name="Nishigata A."/>
            <person name="Galipon J."/>
            <person name="Arakawa K."/>
        </authorList>
    </citation>
    <scope>NUCLEOTIDE SEQUENCE [LARGE SCALE GENOMIC DNA]</scope>
    <source>
        <strain evidence="2 3">ATCC BAA-803</strain>
    </source>
</reference>
<protein>
    <submittedName>
        <fullName evidence="2">Uncharacterized protein</fullName>
    </submittedName>
</protein>
<dbReference type="KEGG" id="hsr:HSBAA_01060"/>
<sequence>MSSLAVFPATYTLLGMMIIGMTLSQVTLSAWDSRFVATCVGLRYLMWPLVMLVAVLVLQWVSPLSTELAMALLLIGVVPMAANVVVVAMELGIQPQKVR</sequence>
<feature type="transmembrane region" description="Helical" evidence="1">
    <location>
        <begin position="68"/>
        <end position="93"/>
    </location>
</feature>
<accession>A0A455TZ80</accession>
<keyword evidence="1" id="KW-0472">Membrane</keyword>
<feature type="transmembrane region" description="Helical" evidence="1">
    <location>
        <begin position="6"/>
        <end position="23"/>
    </location>
</feature>
<evidence type="ECO:0000313" key="3">
    <source>
        <dbReference type="Proteomes" id="UP000320231"/>
    </source>
</evidence>
<gene>
    <name evidence="2" type="ORF">HSBAA_01060</name>
</gene>
<evidence type="ECO:0000256" key="1">
    <source>
        <dbReference type="SAM" id="Phobius"/>
    </source>
</evidence>
<feature type="transmembrane region" description="Helical" evidence="1">
    <location>
        <begin position="44"/>
        <end position="62"/>
    </location>
</feature>
<dbReference type="AlphaFoldDB" id="A0A455TZ80"/>
<proteinExistence type="predicted"/>
<name>A0A455TZ80_9GAMM</name>
<keyword evidence="1" id="KW-1133">Transmembrane helix</keyword>